<dbReference type="PROSITE" id="PS00028">
    <property type="entry name" value="ZINC_FINGER_C2H2_1"/>
    <property type="match status" value="1"/>
</dbReference>
<feature type="domain" description="C2H2-type" evidence="3">
    <location>
        <begin position="209"/>
        <end position="237"/>
    </location>
</feature>
<keyword evidence="5" id="KW-1185">Reference proteome</keyword>
<dbReference type="InterPro" id="IPR013087">
    <property type="entry name" value="Znf_C2H2_type"/>
</dbReference>
<feature type="region of interest" description="Disordered" evidence="2">
    <location>
        <begin position="34"/>
        <end position="57"/>
    </location>
</feature>
<dbReference type="AlphaFoldDB" id="A0A6J8DPB6"/>
<dbReference type="Proteomes" id="UP000507470">
    <property type="component" value="Unassembled WGS sequence"/>
</dbReference>
<evidence type="ECO:0000256" key="1">
    <source>
        <dbReference type="PROSITE-ProRule" id="PRU00042"/>
    </source>
</evidence>
<keyword evidence="1" id="KW-0479">Metal-binding</keyword>
<dbReference type="EMBL" id="CACVKT020007644">
    <property type="protein sequence ID" value="CAC5409577.1"/>
    <property type="molecule type" value="Genomic_DNA"/>
</dbReference>
<name>A0A6J8DPB6_MYTCO</name>
<dbReference type="GO" id="GO:0008270">
    <property type="term" value="F:zinc ion binding"/>
    <property type="evidence" value="ECO:0007669"/>
    <property type="project" value="UniProtKB-KW"/>
</dbReference>
<keyword evidence="1" id="KW-0862">Zinc</keyword>
<accession>A0A6J8DPB6</accession>
<sequence length="265" mass="30292">MVGPKISAIELENESIENLDMKSDMHVAATRKISKHSQQIRTLENKLDSEPSRQTSTKTDIMDCNSEINDIVENSGKEMANHEISKSNEESAVSNEMMEQHLNEMMKKSQEIYTGEGQFTSLNRTEFPLQKDQPSKDITKDSAINKTVLPCQQNVILVKIPNQYLDYICQFCSKDFSIPTEWQHLPDSNRSSEDLVPPTSNMCKKETKFTCEICGVKFVHGATYRKHSLIYHEKSIPQTWTGLPRSKRVQSKVKTTEDDKLTEID</sequence>
<reference evidence="4 5" key="1">
    <citation type="submission" date="2020-06" db="EMBL/GenBank/DDBJ databases">
        <authorList>
            <person name="Li R."/>
            <person name="Bekaert M."/>
        </authorList>
    </citation>
    <scope>NUCLEOTIDE SEQUENCE [LARGE SCALE GENOMIC DNA]</scope>
    <source>
        <strain evidence="5">wild</strain>
    </source>
</reference>
<evidence type="ECO:0000259" key="3">
    <source>
        <dbReference type="PROSITE" id="PS50157"/>
    </source>
</evidence>
<evidence type="ECO:0000313" key="5">
    <source>
        <dbReference type="Proteomes" id="UP000507470"/>
    </source>
</evidence>
<protein>
    <recommendedName>
        <fullName evidence="3">C2H2-type domain-containing protein</fullName>
    </recommendedName>
</protein>
<organism evidence="4 5">
    <name type="scientific">Mytilus coruscus</name>
    <name type="common">Sea mussel</name>
    <dbReference type="NCBI Taxonomy" id="42192"/>
    <lineage>
        <taxon>Eukaryota</taxon>
        <taxon>Metazoa</taxon>
        <taxon>Spiralia</taxon>
        <taxon>Lophotrochozoa</taxon>
        <taxon>Mollusca</taxon>
        <taxon>Bivalvia</taxon>
        <taxon>Autobranchia</taxon>
        <taxon>Pteriomorphia</taxon>
        <taxon>Mytilida</taxon>
        <taxon>Mytiloidea</taxon>
        <taxon>Mytilidae</taxon>
        <taxon>Mytilinae</taxon>
        <taxon>Mytilus</taxon>
    </lineage>
</organism>
<proteinExistence type="predicted"/>
<dbReference type="OrthoDB" id="6038662at2759"/>
<dbReference type="PROSITE" id="PS50157">
    <property type="entry name" value="ZINC_FINGER_C2H2_2"/>
    <property type="match status" value="1"/>
</dbReference>
<evidence type="ECO:0000313" key="4">
    <source>
        <dbReference type="EMBL" id="CAC5409577.1"/>
    </source>
</evidence>
<keyword evidence="1" id="KW-0863">Zinc-finger</keyword>
<evidence type="ECO:0000256" key="2">
    <source>
        <dbReference type="SAM" id="MobiDB-lite"/>
    </source>
</evidence>
<gene>
    <name evidence="4" type="ORF">MCOR_42842</name>
</gene>